<dbReference type="PANTHER" id="PTHR39207">
    <property type="entry name" value="ALPHA-GLUCURONIDASE A"/>
    <property type="match status" value="1"/>
</dbReference>
<dbReference type="InterPro" id="IPR029018">
    <property type="entry name" value="Hex-like_dom2"/>
</dbReference>
<dbReference type="PANTHER" id="PTHR39207:SF1">
    <property type="entry name" value="ALPHA-GLUCURONIDASE A"/>
    <property type="match status" value="1"/>
</dbReference>
<feature type="domain" description="Glycosyl hydrolase family 67 catalytic" evidence="4">
    <location>
        <begin position="199"/>
        <end position="356"/>
    </location>
</feature>
<dbReference type="InterPro" id="IPR011100">
    <property type="entry name" value="Glyco_hydro_67_cat"/>
</dbReference>
<dbReference type="Gene3D" id="3.20.20.80">
    <property type="entry name" value="Glycosidases"/>
    <property type="match status" value="1"/>
</dbReference>
<evidence type="ECO:0000259" key="4">
    <source>
        <dbReference type="Pfam" id="PF07488"/>
    </source>
</evidence>
<keyword evidence="1" id="KW-0378">Hydrolase</keyword>
<dbReference type="PROSITE" id="PS51318">
    <property type="entry name" value="TAT"/>
    <property type="match status" value="1"/>
</dbReference>
<protein>
    <recommendedName>
        <fullName evidence="7">Alpha-glucuronidase</fullName>
    </recommendedName>
</protein>
<feature type="signal peptide" evidence="2">
    <location>
        <begin position="1"/>
        <end position="36"/>
    </location>
</feature>
<dbReference type="SUPFAM" id="SSF51445">
    <property type="entry name" value="(Trans)glycosidases"/>
    <property type="match status" value="1"/>
</dbReference>
<evidence type="ECO:0000313" key="6">
    <source>
        <dbReference type="Proteomes" id="UP000622245"/>
    </source>
</evidence>
<proteinExistence type="predicted"/>
<feature type="domain" description="Alpha glucuronidase N-terminal" evidence="3">
    <location>
        <begin position="101"/>
        <end position="194"/>
    </location>
</feature>
<dbReference type="InterPro" id="IPR017853">
    <property type="entry name" value="GH"/>
</dbReference>
<dbReference type="InterPro" id="IPR006311">
    <property type="entry name" value="TAT_signal"/>
</dbReference>
<organism evidence="5 6">
    <name type="scientific">Micromonospora tarensis</name>
    <dbReference type="NCBI Taxonomy" id="2806100"/>
    <lineage>
        <taxon>Bacteria</taxon>
        <taxon>Bacillati</taxon>
        <taxon>Actinomycetota</taxon>
        <taxon>Actinomycetes</taxon>
        <taxon>Micromonosporales</taxon>
        <taxon>Micromonosporaceae</taxon>
        <taxon>Micromonospora</taxon>
    </lineage>
</organism>
<dbReference type="EMBL" id="JAEVHL010000065">
    <property type="protein sequence ID" value="MBM0276679.1"/>
    <property type="molecule type" value="Genomic_DNA"/>
</dbReference>
<evidence type="ECO:0000259" key="3">
    <source>
        <dbReference type="Pfam" id="PF03648"/>
    </source>
</evidence>
<reference evidence="5 6" key="1">
    <citation type="submission" date="2021-01" db="EMBL/GenBank/DDBJ databases">
        <title>Draft genome sequence of Micromonospora sp. strain STR1s_6.</title>
        <authorList>
            <person name="Karlyshev A."/>
            <person name="Jawad R."/>
        </authorList>
    </citation>
    <scope>NUCLEOTIDE SEQUENCE [LARGE SCALE GENOMIC DNA]</scope>
    <source>
        <strain evidence="5 6">STR1S-6</strain>
    </source>
</reference>
<dbReference type="Gene3D" id="3.30.379.10">
    <property type="entry name" value="Chitobiase/beta-hexosaminidase domain 2-like"/>
    <property type="match status" value="1"/>
</dbReference>
<evidence type="ECO:0000313" key="5">
    <source>
        <dbReference type="EMBL" id="MBM0276679.1"/>
    </source>
</evidence>
<comment type="caution">
    <text evidence="5">The sequence shown here is derived from an EMBL/GenBank/DDBJ whole genome shotgun (WGS) entry which is preliminary data.</text>
</comment>
<dbReference type="Pfam" id="PF03648">
    <property type="entry name" value="Glyco_hydro_67N"/>
    <property type="match status" value="1"/>
</dbReference>
<dbReference type="SUPFAM" id="SSF55545">
    <property type="entry name" value="beta-N-acetylhexosaminidase-like domain"/>
    <property type="match status" value="1"/>
</dbReference>
<keyword evidence="6" id="KW-1185">Reference proteome</keyword>
<feature type="chain" id="PRO_5046580778" description="Alpha-glucuronidase" evidence="2">
    <location>
        <begin position="37"/>
        <end position="371"/>
    </location>
</feature>
<evidence type="ECO:0000256" key="2">
    <source>
        <dbReference type="SAM" id="SignalP"/>
    </source>
</evidence>
<sequence>MNRPSVPGLRRTLVVLGTALATVAATLTVATAPVAAAGSPDDYSGSDLWLRYVPVSDAKLLRDYRRAASAIVVQNADATKVHRHTADLAMAPGSREKLVETTLGAARDELVRGLGGLLGQSIPVTTVDADRVPDGAVVVGTPASSPLVGRAIPAGELARVGDEGYLVRSVSSGRARFTVIAGNTDLGALYGTFAFLRLMQTQKPVDHLRVAESPKIKHRLLNNWETERLYAGNNATGLGGVNGESGAVFNFAATGASAGRNLPVILDRYLVMARALASLGINGITINNVNADNAYLTSARIAQEAALADALRPYGIRLGLSIRYTAPTDSRFAPDTLTNSQLDPYGADFRGWWHRRPSRSRPPFRTSWVSP</sequence>
<dbReference type="InterPro" id="IPR005154">
    <property type="entry name" value="Glyco_hydro_67_aGlcAse_N"/>
</dbReference>
<evidence type="ECO:0000256" key="1">
    <source>
        <dbReference type="ARBA" id="ARBA00022801"/>
    </source>
</evidence>
<keyword evidence="2" id="KW-0732">Signal</keyword>
<accession>A0ABS1YGY9</accession>
<evidence type="ECO:0008006" key="7">
    <source>
        <dbReference type="Google" id="ProtNLM"/>
    </source>
</evidence>
<dbReference type="Proteomes" id="UP000622245">
    <property type="component" value="Unassembled WGS sequence"/>
</dbReference>
<dbReference type="Pfam" id="PF07488">
    <property type="entry name" value="Glyco_hydro_67M"/>
    <property type="match status" value="1"/>
</dbReference>
<gene>
    <name evidence="5" type="ORF">JM949_15255</name>
</gene>
<name>A0ABS1YGY9_9ACTN</name>